<proteinExistence type="predicted"/>
<protein>
    <submittedName>
        <fullName evidence="2">Uncharacterized protein</fullName>
    </submittedName>
</protein>
<feature type="region of interest" description="Disordered" evidence="1">
    <location>
        <begin position="97"/>
        <end position="116"/>
    </location>
</feature>
<name>A0A7M5WT03_9CNID</name>
<dbReference type="Proteomes" id="UP000594262">
    <property type="component" value="Unplaced"/>
</dbReference>
<organism evidence="2 3">
    <name type="scientific">Clytia hemisphaerica</name>
    <dbReference type="NCBI Taxonomy" id="252671"/>
    <lineage>
        <taxon>Eukaryota</taxon>
        <taxon>Metazoa</taxon>
        <taxon>Cnidaria</taxon>
        <taxon>Hydrozoa</taxon>
        <taxon>Hydroidolina</taxon>
        <taxon>Leptothecata</taxon>
        <taxon>Obeliida</taxon>
        <taxon>Clytiidae</taxon>
        <taxon>Clytia</taxon>
    </lineage>
</organism>
<accession>A0A7M5WT03</accession>
<evidence type="ECO:0000313" key="2">
    <source>
        <dbReference type="EnsemblMetazoa" id="CLYHEMP012297.1"/>
    </source>
</evidence>
<evidence type="ECO:0000313" key="3">
    <source>
        <dbReference type="Proteomes" id="UP000594262"/>
    </source>
</evidence>
<sequence length="116" mass="12884">MGKLTKQLKGKQRIARNSRGSSQYAPKKSSSWKDTYRQVTKKKLPSCRAQGCGNKNVVGAHMRVPGAKNDYLLPMCYSHNNSKGNIILNKGAVGVRATKSNTRVKSSGKVRKNRRH</sequence>
<feature type="compositionally biased region" description="Basic residues" evidence="1">
    <location>
        <begin position="1"/>
        <end position="16"/>
    </location>
</feature>
<evidence type="ECO:0000256" key="1">
    <source>
        <dbReference type="SAM" id="MobiDB-lite"/>
    </source>
</evidence>
<reference evidence="2" key="1">
    <citation type="submission" date="2021-01" db="UniProtKB">
        <authorList>
            <consortium name="EnsemblMetazoa"/>
        </authorList>
    </citation>
    <scope>IDENTIFICATION</scope>
</reference>
<keyword evidence="3" id="KW-1185">Reference proteome</keyword>
<dbReference type="AlphaFoldDB" id="A0A7M5WT03"/>
<dbReference type="EnsemblMetazoa" id="CLYHEMT012297.1">
    <property type="protein sequence ID" value="CLYHEMP012297.1"/>
    <property type="gene ID" value="CLYHEMG012297"/>
</dbReference>
<feature type="region of interest" description="Disordered" evidence="1">
    <location>
        <begin position="1"/>
        <end position="36"/>
    </location>
</feature>
<feature type="compositionally biased region" description="Basic residues" evidence="1">
    <location>
        <begin position="106"/>
        <end position="116"/>
    </location>
</feature>
<feature type="compositionally biased region" description="Polar residues" evidence="1">
    <location>
        <begin position="18"/>
        <end position="33"/>
    </location>
</feature>